<keyword evidence="1" id="KW-0812">Transmembrane</keyword>
<gene>
    <name evidence="2" type="ORF">AVDCRST_MAG95-2337</name>
</gene>
<proteinExistence type="predicted"/>
<keyword evidence="1" id="KW-0472">Membrane</keyword>
<accession>A0A6J4IXI8</accession>
<dbReference type="AlphaFoldDB" id="A0A6J4IXI8"/>
<feature type="transmembrane region" description="Helical" evidence="1">
    <location>
        <begin position="105"/>
        <end position="128"/>
    </location>
</feature>
<keyword evidence="1" id="KW-1133">Transmembrane helix</keyword>
<evidence type="ECO:0000256" key="1">
    <source>
        <dbReference type="SAM" id="Phobius"/>
    </source>
</evidence>
<organism evidence="2">
    <name type="scientific">uncultured Adhaeribacter sp</name>
    <dbReference type="NCBI Taxonomy" id="448109"/>
    <lineage>
        <taxon>Bacteria</taxon>
        <taxon>Pseudomonadati</taxon>
        <taxon>Bacteroidota</taxon>
        <taxon>Cytophagia</taxon>
        <taxon>Cytophagales</taxon>
        <taxon>Hymenobacteraceae</taxon>
        <taxon>Adhaeribacter</taxon>
        <taxon>environmental samples</taxon>
    </lineage>
</organism>
<feature type="transmembrane region" description="Helical" evidence="1">
    <location>
        <begin position="61"/>
        <end position="85"/>
    </location>
</feature>
<protein>
    <submittedName>
        <fullName evidence="2">Uncharacterized protein</fullName>
    </submittedName>
</protein>
<feature type="transmembrane region" description="Helical" evidence="1">
    <location>
        <begin position="32"/>
        <end position="54"/>
    </location>
</feature>
<dbReference type="EMBL" id="CADCTJ010000728">
    <property type="protein sequence ID" value="CAA9261704.1"/>
    <property type="molecule type" value="Genomic_DNA"/>
</dbReference>
<sequence length="142" mass="14879">MVPYKAASFLVLGWGIFMLAGAAVAGYFMGTAALSLLVIAAVAGTLAFSVGHFLNRGRKQAFIMALATGITLVLLLGGLTSAAFSGNPIPIDLMANAWAPSPRDVSLLVSSAMLIATVCLLVSLLIFARPIYRSFPKKQPQH</sequence>
<name>A0A6J4IXI8_9BACT</name>
<reference evidence="2" key="1">
    <citation type="submission" date="2020-02" db="EMBL/GenBank/DDBJ databases">
        <authorList>
            <person name="Meier V. D."/>
        </authorList>
    </citation>
    <scope>NUCLEOTIDE SEQUENCE</scope>
    <source>
        <strain evidence="2">AVDCRST_MAG95</strain>
    </source>
</reference>
<evidence type="ECO:0000313" key="2">
    <source>
        <dbReference type="EMBL" id="CAA9261704.1"/>
    </source>
</evidence>